<dbReference type="STRING" id="197221.gene:10748074"/>
<dbReference type="KEGG" id="tel:tlr1474"/>
<sequence>MNPPQNPVTPPKKPMLSVARHGLRVLLANILAIYRRELQSYLSTPFYYVIAGVFWLLSGLFFLVVMTTIISQVAQQDLLQQQFGAPSPAVDVPKLILESFLGLLGSISQVILPMLSMGLYTEERKRGTLELLATSPITNWCVATGKLLAVLTFYSTLLLPVVVYQFVALQQSTPPLSPWLILAGNGGLILLAAAVLSLGMFLSSLTDSTILAAILGFAVLLILWVLDVLAKNTGGNLSDILTYLSPLEHFTNLSRGMFRTSSLIVFGSYVFLGIFLTAQSIDAFRYQRN</sequence>
<feature type="transmembrane region" description="Helical" evidence="1">
    <location>
        <begin position="209"/>
        <end position="226"/>
    </location>
</feature>
<dbReference type="AlphaFoldDB" id="Q8DIV7"/>
<dbReference type="PATRIC" id="fig|197221.4.peg.1546"/>
<keyword evidence="1" id="KW-0812">Transmembrane</keyword>
<dbReference type="PANTHER" id="PTHR43471">
    <property type="entry name" value="ABC TRANSPORTER PERMEASE"/>
    <property type="match status" value="1"/>
</dbReference>
<dbReference type="GO" id="GO:0140359">
    <property type="term" value="F:ABC-type transporter activity"/>
    <property type="evidence" value="ECO:0007669"/>
    <property type="project" value="InterPro"/>
</dbReference>
<reference evidence="2 3" key="1">
    <citation type="journal article" date="2002" name="DNA Res.">
        <title>Complete genome structure of the thermophilic cyanobacterium Thermosynechococcus elongatus BP-1.</title>
        <authorList>
            <person name="Nakamura Y."/>
            <person name="Kaneko T."/>
            <person name="Sato S."/>
            <person name="Ikeuchi M."/>
            <person name="Katoh H."/>
            <person name="Sasamoto S."/>
            <person name="Watanabe A."/>
            <person name="Iriguchi M."/>
            <person name="Kawashima K."/>
            <person name="Kimura T."/>
            <person name="Kishida Y."/>
            <person name="Kiyokawa C."/>
            <person name="Kohara M."/>
            <person name="Matsumoto M."/>
            <person name="Matsuno A."/>
            <person name="Nakazaki N."/>
            <person name="Shimpo S."/>
            <person name="Sugimoto M."/>
            <person name="Takeuchi C."/>
            <person name="Yamada M."/>
            <person name="Tabata S."/>
        </authorList>
    </citation>
    <scope>NUCLEOTIDE SEQUENCE [LARGE SCALE GENOMIC DNA]</scope>
    <source>
        <strain evidence="3">IAM M-273 / NIES-2133 / BP-1</strain>
    </source>
</reference>
<keyword evidence="3" id="KW-1185">Reference proteome</keyword>
<dbReference type="EnsemblBacteria" id="BAC09026">
    <property type="protein sequence ID" value="BAC09026"/>
    <property type="gene ID" value="BAC09026"/>
</dbReference>
<dbReference type="Pfam" id="PF12679">
    <property type="entry name" value="ABC2_membrane_2"/>
    <property type="match status" value="1"/>
</dbReference>
<protein>
    <submittedName>
        <fullName evidence="2">Tlr1474 protein</fullName>
    </submittedName>
</protein>
<feature type="transmembrane region" description="Helical" evidence="1">
    <location>
        <begin position="46"/>
        <end position="70"/>
    </location>
</feature>
<evidence type="ECO:0000256" key="1">
    <source>
        <dbReference type="SAM" id="Phobius"/>
    </source>
</evidence>
<feature type="transmembrane region" description="Helical" evidence="1">
    <location>
        <begin position="257"/>
        <end position="278"/>
    </location>
</feature>
<dbReference type="GO" id="GO:0005886">
    <property type="term" value="C:plasma membrane"/>
    <property type="evidence" value="ECO:0007669"/>
    <property type="project" value="UniProtKB-SubCell"/>
</dbReference>
<gene>
    <name evidence="2" type="ordered locus">tlr1474</name>
</gene>
<feature type="transmembrane region" description="Helical" evidence="1">
    <location>
        <begin position="179"/>
        <end position="202"/>
    </location>
</feature>
<dbReference type="Proteomes" id="UP000000440">
    <property type="component" value="Chromosome"/>
</dbReference>
<evidence type="ECO:0000313" key="3">
    <source>
        <dbReference type="Proteomes" id="UP000000440"/>
    </source>
</evidence>
<dbReference type="EMBL" id="BA000039">
    <property type="protein sequence ID" value="BAC09026.1"/>
    <property type="molecule type" value="Genomic_DNA"/>
</dbReference>
<proteinExistence type="predicted"/>
<dbReference type="eggNOG" id="COG1277">
    <property type="taxonomic scope" value="Bacteria"/>
</dbReference>
<accession>Q8DIV7</accession>
<name>Q8DIV7_THEVB</name>
<evidence type="ECO:0000313" key="2">
    <source>
        <dbReference type="EMBL" id="BAC09026.1"/>
    </source>
</evidence>
<feature type="transmembrane region" description="Helical" evidence="1">
    <location>
        <begin position="147"/>
        <end position="167"/>
    </location>
</feature>
<keyword evidence="1" id="KW-1133">Transmembrane helix</keyword>
<organism evidence="2 3">
    <name type="scientific">Thermosynechococcus vestitus (strain NIES-2133 / IAM M-273 / BP-1)</name>
    <dbReference type="NCBI Taxonomy" id="197221"/>
    <lineage>
        <taxon>Bacteria</taxon>
        <taxon>Bacillati</taxon>
        <taxon>Cyanobacteriota</taxon>
        <taxon>Cyanophyceae</taxon>
        <taxon>Acaryochloridales</taxon>
        <taxon>Thermosynechococcaceae</taxon>
        <taxon>Thermosynechococcus</taxon>
    </lineage>
</organism>
<keyword evidence="1" id="KW-0472">Membrane</keyword>